<sequence length="148" mass="16451">MEKEFSRVHSATDITVSAIILAAGCILVAIPSPTPVNILGFFLILTGLVLALVLRTGYKDKSTGESFRKKERFFPAHSKDALTKAISSSPENADLSEENKGNGLRLDAYWNSKTGKMFVQLYEYIPYRYQACTEVIAMDIKKGEKLIK</sequence>
<proteinExistence type="predicted"/>
<gene>
    <name evidence="2" type="ORF">IAC23_06325</name>
</gene>
<reference evidence="2" key="2">
    <citation type="journal article" date="2021" name="PeerJ">
        <title>Extensive microbial diversity within the chicken gut microbiome revealed by metagenomics and culture.</title>
        <authorList>
            <person name="Gilroy R."/>
            <person name="Ravi A."/>
            <person name="Getino M."/>
            <person name="Pursley I."/>
            <person name="Horton D.L."/>
            <person name="Alikhan N.F."/>
            <person name="Baker D."/>
            <person name="Gharbi K."/>
            <person name="Hall N."/>
            <person name="Watson M."/>
            <person name="Adriaenssens E.M."/>
            <person name="Foster-Nyarko E."/>
            <person name="Jarju S."/>
            <person name="Secka A."/>
            <person name="Antonio M."/>
            <person name="Oren A."/>
            <person name="Chaudhuri R.R."/>
            <person name="La Ragione R."/>
            <person name="Hildebrand F."/>
            <person name="Pallen M.J."/>
        </authorList>
    </citation>
    <scope>NUCLEOTIDE SEQUENCE</scope>
    <source>
        <strain evidence="2">D5-748</strain>
    </source>
</reference>
<evidence type="ECO:0000313" key="3">
    <source>
        <dbReference type="Proteomes" id="UP000823619"/>
    </source>
</evidence>
<keyword evidence="1" id="KW-1133">Transmembrane helix</keyword>
<name>A0A9D9HD23_9BACT</name>
<evidence type="ECO:0000256" key="1">
    <source>
        <dbReference type="SAM" id="Phobius"/>
    </source>
</evidence>
<organism evidence="2 3">
    <name type="scientific">Candidatus Cryptobacteroides merdavium</name>
    <dbReference type="NCBI Taxonomy" id="2840769"/>
    <lineage>
        <taxon>Bacteria</taxon>
        <taxon>Pseudomonadati</taxon>
        <taxon>Bacteroidota</taxon>
        <taxon>Bacteroidia</taxon>
        <taxon>Bacteroidales</taxon>
        <taxon>Candidatus Cryptobacteroides</taxon>
    </lineage>
</organism>
<protein>
    <submittedName>
        <fullName evidence="2">Uncharacterized protein</fullName>
    </submittedName>
</protein>
<dbReference type="PROSITE" id="PS51257">
    <property type="entry name" value="PROKAR_LIPOPROTEIN"/>
    <property type="match status" value="1"/>
</dbReference>
<dbReference type="EMBL" id="JADIMO010000082">
    <property type="protein sequence ID" value="MBO8445292.1"/>
    <property type="molecule type" value="Genomic_DNA"/>
</dbReference>
<dbReference type="AlphaFoldDB" id="A0A9D9HD23"/>
<keyword evidence="1" id="KW-0472">Membrane</keyword>
<evidence type="ECO:0000313" key="2">
    <source>
        <dbReference type="EMBL" id="MBO8445292.1"/>
    </source>
</evidence>
<feature type="transmembrane region" description="Helical" evidence="1">
    <location>
        <begin position="36"/>
        <end position="54"/>
    </location>
</feature>
<reference evidence="2" key="1">
    <citation type="submission" date="2020-10" db="EMBL/GenBank/DDBJ databases">
        <authorList>
            <person name="Gilroy R."/>
        </authorList>
    </citation>
    <scope>NUCLEOTIDE SEQUENCE</scope>
    <source>
        <strain evidence="2">D5-748</strain>
    </source>
</reference>
<feature type="transmembrane region" description="Helical" evidence="1">
    <location>
        <begin position="12"/>
        <end position="30"/>
    </location>
</feature>
<keyword evidence="1" id="KW-0812">Transmembrane</keyword>
<dbReference type="Proteomes" id="UP000823619">
    <property type="component" value="Unassembled WGS sequence"/>
</dbReference>
<comment type="caution">
    <text evidence="2">The sequence shown here is derived from an EMBL/GenBank/DDBJ whole genome shotgun (WGS) entry which is preliminary data.</text>
</comment>
<accession>A0A9D9HD23</accession>